<evidence type="ECO:0000256" key="5">
    <source>
        <dbReference type="ARBA" id="ARBA00022737"/>
    </source>
</evidence>
<evidence type="ECO:0000313" key="11">
    <source>
        <dbReference type="EMBL" id="EDY16998.1"/>
    </source>
</evidence>
<feature type="transmembrane region" description="Helical" evidence="9">
    <location>
        <begin position="35"/>
        <end position="53"/>
    </location>
</feature>
<evidence type="ECO:0000256" key="2">
    <source>
        <dbReference type="ARBA" id="ARBA00022475"/>
    </source>
</evidence>
<dbReference type="InterPro" id="IPR025202">
    <property type="entry name" value="PLD-like_dom"/>
</dbReference>
<evidence type="ECO:0000256" key="9">
    <source>
        <dbReference type="SAM" id="Phobius"/>
    </source>
</evidence>
<feature type="transmembrane region" description="Helical" evidence="9">
    <location>
        <begin position="6"/>
        <end position="23"/>
    </location>
</feature>
<comment type="caution">
    <text evidence="11">The sequence shown here is derived from an EMBL/GenBank/DDBJ whole genome shotgun (WGS) entry which is preliminary data.</text>
</comment>
<dbReference type="Pfam" id="PF13091">
    <property type="entry name" value="PLDc_2"/>
    <property type="match status" value="2"/>
</dbReference>
<dbReference type="InterPro" id="IPR001736">
    <property type="entry name" value="PLipase_D/transphosphatidylase"/>
</dbReference>
<evidence type="ECO:0000256" key="1">
    <source>
        <dbReference type="ARBA" id="ARBA00004236"/>
    </source>
</evidence>
<evidence type="ECO:0000256" key="4">
    <source>
        <dbReference type="ARBA" id="ARBA00022692"/>
    </source>
</evidence>
<keyword evidence="12" id="KW-1185">Reference proteome</keyword>
<dbReference type="eggNOG" id="COG1502">
    <property type="taxonomic scope" value="Bacteria"/>
</dbReference>
<sequence>MPSWSLLYLVSEWMIRLAMLIYVPQQRSAAASRTWLLLIFLLPWPGLLLYAALGRIRVPRERIVQQKRASQRIMDAQTHLRPHIVCQPPLPEYLAHLPGLAAKLGDFDVFAGTAVELLSDYQESIDRLVKDIDAAQHHVHLLTYIFAADATGNAVAEALVRAAKRGVRTRVMLDAVGSHGGLAQLAPRLRSEGVEVVAMLPVGFFRHNAARFDLRNHRKLAVIDGLVGYAGSQNIVSPDFVPGYPNEELVARITGPVVAQIQAILLADYFIETGGTLEMDRFFPEIAAAGSAAAQMLPSSPGYQRENGAELFIALIYAARERVVLTTPYFVPDEPFLAALRSATRRGVEVRLIVSSHGNQTLTQFAQRSYYEQLLTAGVHVHLYRPHFLHAKHLSVDDSIALLGSTNLDIRSFALNAEVSLILYDRDAVQRLQAVQERCLADSDELNLASWQQRPLSERVLQNLARLADSLL</sequence>
<name>B4D995_9BACT</name>
<dbReference type="InterPro" id="IPR022924">
    <property type="entry name" value="Cardiolipin_synthase"/>
</dbReference>
<feature type="domain" description="PLD phosphodiesterase" evidence="10">
    <location>
        <begin position="385"/>
        <end position="412"/>
    </location>
</feature>
<keyword evidence="4 9" id="KW-0812">Transmembrane</keyword>
<dbReference type="RefSeq" id="WP_006982806.1">
    <property type="nucleotide sequence ID" value="NZ_ABVL01000025.1"/>
</dbReference>
<dbReference type="GO" id="GO:0008808">
    <property type="term" value="F:cardiolipin synthase activity"/>
    <property type="evidence" value="ECO:0007669"/>
    <property type="project" value="UniProtKB-UniRule"/>
</dbReference>
<evidence type="ECO:0000256" key="6">
    <source>
        <dbReference type="ARBA" id="ARBA00022989"/>
    </source>
</evidence>
<protein>
    <recommendedName>
        <fullName evidence="8">Cardiolipin synthase</fullName>
        <ecNumber evidence="8">2.7.8.-</ecNumber>
    </recommendedName>
</protein>
<dbReference type="EC" id="2.7.8.-" evidence="8"/>
<keyword evidence="7 9" id="KW-0472">Membrane</keyword>
<dbReference type="STRING" id="497964.CfE428DRAFT_5485"/>
<organism evidence="11 12">
    <name type="scientific">Chthoniobacter flavus Ellin428</name>
    <dbReference type="NCBI Taxonomy" id="497964"/>
    <lineage>
        <taxon>Bacteria</taxon>
        <taxon>Pseudomonadati</taxon>
        <taxon>Verrucomicrobiota</taxon>
        <taxon>Spartobacteria</taxon>
        <taxon>Chthoniobacterales</taxon>
        <taxon>Chthoniobacteraceae</taxon>
        <taxon>Chthoniobacter</taxon>
    </lineage>
</organism>
<dbReference type="PROSITE" id="PS50035">
    <property type="entry name" value="PLD"/>
    <property type="match status" value="2"/>
</dbReference>
<evidence type="ECO:0000313" key="12">
    <source>
        <dbReference type="Proteomes" id="UP000005824"/>
    </source>
</evidence>
<accession>B4D995</accession>
<dbReference type="EMBL" id="ABVL01000025">
    <property type="protein sequence ID" value="EDY16998.1"/>
    <property type="molecule type" value="Genomic_DNA"/>
</dbReference>
<evidence type="ECO:0000256" key="8">
    <source>
        <dbReference type="NCBIfam" id="TIGR04265"/>
    </source>
</evidence>
<dbReference type="CDD" id="cd09152">
    <property type="entry name" value="PLDc_EcCLS_like_1"/>
    <property type="match status" value="1"/>
</dbReference>
<reference evidence="11 12" key="1">
    <citation type="journal article" date="2011" name="J. Bacteriol.">
        <title>Genome sequence of Chthoniobacter flavus Ellin428, an aerobic heterotrophic soil bacterium.</title>
        <authorList>
            <person name="Kant R."/>
            <person name="van Passel M.W."/>
            <person name="Palva A."/>
            <person name="Lucas S."/>
            <person name="Lapidus A."/>
            <person name="Glavina Del Rio T."/>
            <person name="Dalin E."/>
            <person name="Tice H."/>
            <person name="Bruce D."/>
            <person name="Goodwin L."/>
            <person name="Pitluck S."/>
            <person name="Larimer F.W."/>
            <person name="Land M.L."/>
            <person name="Hauser L."/>
            <person name="Sangwan P."/>
            <person name="de Vos W.M."/>
            <person name="Janssen P.H."/>
            <person name="Smidt H."/>
        </authorList>
    </citation>
    <scope>NUCLEOTIDE SEQUENCE [LARGE SCALE GENOMIC DNA]</scope>
    <source>
        <strain evidence="11 12">Ellin428</strain>
    </source>
</reference>
<dbReference type="InParanoid" id="B4D995"/>
<dbReference type="PANTHER" id="PTHR21248:SF22">
    <property type="entry name" value="PHOSPHOLIPASE D"/>
    <property type="match status" value="1"/>
</dbReference>
<dbReference type="Gene3D" id="3.30.870.10">
    <property type="entry name" value="Endonuclease Chain A"/>
    <property type="match status" value="2"/>
</dbReference>
<dbReference type="AlphaFoldDB" id="B4D995"/>
<comment type="subcellular location">
    <subcellularLocation>
        <location evidence="1">Cell membrane</location>
    </subcellularLocation>
</comment>
<dbReference type="PANTHER" id="PTHR21248">
    <property type="entry name" value="CARDIOLIPIN SYNTHASE"/>
    <property type="match status" value="1"/>
</dbReference>
<evidence type="ECO:0000256" key="3">
    <source>
        <dbReference type="ARBA" id="ARBA00022679"/>
    </source>
</evidence>
<dbReference type="SMART" id="SM00155">
    <property type="entry name" value="PLDc"/>
    <property type="match status" value="2"/>
</dbReference>
<gene>
    <name evidence="11" type="ORF">CfE428DRAFT_5485</name>
</gene>
<keyword evidence="2" id="KW-1003">Cell membrane</keyword>
<dbReference type="SUPFAM" id="SSF56024">
    <property type="entry name" value="Phospholipase D/nuclease"/>
    <property type="match status" value="2"/>
</dbReference>
<keyword evidence="6 9" id="KW-1133">Transmembrane helix</keyword>
<dbReference type="FunCoup" id="B4D995">
    <property type="interactions" value="100"/>
</dbReference>
<dbReference type="CDD" id="cd09158">
    <property type="entry name" value="PLDc_EcCLS_like_2"/>
    <property type="match status" value="1"/>
</dbReference>
<proteinExistence type="predicted"/>
<dbReference type="NCBIfam" id="TIGR04265">
    <property type="entry name" value="bac_cardiolipin"/>
    <property type="match status" value="1"/>
</dbReference>
<feature type="domain" description="PLD phosphodiesterase" evidence="10">
    <location>
        <begin position="212"/>
        <end position="239"/>
    </location>
</feature>
<evidence type="ECO:0000259" key="10">
    <source>
        <dbReference type="PROSITE" id="PS50035"/>
    </source>
</evidence>
<keyword evidence="3" id="KW-0808">Transferase</keyword>
<keyword evidence="5" id="KW-0677">Repeat</keyword>
<dbReference type="GO" id="GO:0032049">
    <property type="term" value="P:cardiolipin biosynthetic process"/>
    <property type="evidence" value="ECO:0007669"/>
    <property type="project" value="UniProtKB-UniRule"/>
</dbReference>
<dbReference type="GO" id="GO:0005886">
    <property type="term" value="C:plasma membrane"/>
    <property type="evidence" value="ECO:0007669"/>
    <property type="project" value="UniProtKB-SubCell"/>
</dbReference>
<evidence type="ECO:0000256" key="7">
    <source>
        <dbReference type="ARBA" id="ARBA00023136"/>
    </source>
</evidence>
<dbReference type="Proteomes" id="UP000005824">
    <property type="component" value="Unassembled WGS sequence"/>
</dbReference>